<dbReference type="AlphaFoldDB" id="A0A2H0TDM1"/>
<dbReference type="EMBL" id="PFCO01000004">
    <property type="protein sequence ID" value="PIR69642.1"/>
    <property type="molecule type" value="Genomic_DNA"/>
</dbReference>
<protein>
    <recommendedName>
        <fullName evidence="1">Glycosyl transferase family 1 domain-containing protein</fullName>
    </recommendedName>
</protein>
<evidence type="ECO:0000259" key="1">
    <source>
        <dbReference type="Pfam" id="PF00534"/>
    </source>
</evidence>
<proteinExistence type="predicted"/>
<dbReference type="GO" id="GO:0016757">
    <property type="term" value="F:glycosyltransferase activity"/>
    <property type="evidence" value="ECO:0007669"/>
    <property type="project" value="InterPro"/>
</dbReference>
<dbReference type="CDD" id="cd03801">
    <property type="entry name" value="GT4_PimA-like"/>
    <property type="match status" value="1"/>
</dbReference>
<dbReference type="PANTHER" id="PTHR45947:SF3">
    <property type="entry name" value="SULFOQUINOVOSYL TRANSFERASE SQD2"/>
    <property type="match status" value="1"/>
</dbReference>
<dbReference type="PANTHER" id="PTHR45947">
    <property type="entry name" value="SULFOQUINOVOSYL TRANSFERASE SQD2"/>
    <property type="match status" value="1"/>
</dbReference>
<feature type="domain" description="Glycosyl transferase family 1" evidence="1">
    <location>
        <begin position="185"/>
        <end position="343"/>
    </location>
</feature>
<sequence length="371" mass="41784">MSTVIRRTKVCYVLPVYDTRTDTHFSYLYDMLVRIGERMDVFLIIERAPGGVASIPNMRGIYVQQFRFFPLRIVENFLVLFFTRLRGYRNMYVHYSYISAWNAGIVTRLLTGRSYYWNCGMPWLFGEDGFLKTALSMVHVLVTGTPHMADLYAGVYGISEKKIKVIPNWISVADFAISFSDEEKAALRKKLAIAPGQKIALFVHRLSERKGTGILPQIISSLVPRNTVTVIVGDGPGRETLESNIVELDIASSVRMVGSVPHGDLPLYYAIADIFIMPSLEEGFPHVLLEAMAYGVPFVATDVGGVRDIVPPSFQQYVVSSDDPGDFAVKAGNLLSRTPEEDRNMQALFRGWVKQYDISLVANKFEELFHI</sequence>
<organism evidence="2 3">
    <name type="scientific">Candidatus Niyogibacteria bacterium CG10_big_fil_rev_8_21_14_0_10_46_36</name>
    <dbReference type="NCBI Taxonomy" id="1974726"/>
    <lineage>
        <taxon>Bacteria</taxon>
        <taxon>Candidatus Niyogiibacteriota</taxon>
    </lineage>
</organism>
<gene>
    <name evidence="2" type="ORF">COU47_01925</name>
</gene>
<reference evidence="3" key="1">
    <citation type="submission" date="2017-09" db="EMBL/GenBank/DDBJ databases">
        <title>Depth-based differentiation of microbial function through sediment-hosted aquifers and enrichment of novel symbionts in the deep terrestrial subsurface.</title>
        <authorList>
            <person name="Probst A.J."/>
            <person name="Ladd B."/>
            <person name="Jarett J.K."/>
            <person name="Geller-Mcgrath D.E."/>
            <person name="Sieber C.M.K."/>
            <person name="Emerson J.B."/>
            <person name="Anantharaman K."/>
            <person name="Thomas B.C."/>
            <person name="Malmstrom R."/>
            <person name="Stieglmeier M."/>
            <person name="Klingl A."/>
            <person name="Woyke T."/>
            <person name="Ryan C.M."/>
            <person name="Banfield J.F."/>
        </authorList>
    </citation>
    <scope>NUCLEOTIDE SEQUENCE [LARGE SCALE GENOMIC DNA]</scope>
</reference>
<comment type="caution">
    <text evidence="2">The sequence shown here is derived from an EMBL/GenBank/DDBJ whole genome shotgun (WGS) entry which is preliminary data.</text>
</comment>
<dbReference type="Gene3D" id="3.40.50.2000">
    <property type="entry name" value="Glycogen Phosphorylase B"/>
    <property type="match status" value="2"/>
</dbReference>
<name>A0A2H0TDM1_9BACT</name>
<accession>A0A2H0TDM1</accession>
<evidence type="ECO:0000313" key="3">
    <source>
        <dbReference type="Proteomes" id="UP000231503"/>
    </source>
</evidence>
<dbReference type="Proteomes" id="UP000231503">
    <property type="component" value="Unassembled WGS sequence"/>
</dbReference>
<dbReference type="InterPro" id="IPR001296">
    <property type="entry name" value="Glyco_trans_1"/>
</dbReference>
<evidence type="ECO:0000313" key="2">
    <source>
        <dbReference type="EMBL" id="PIR69642.1"/>
    </source>
</evidence>
<dbReference type="SUPFAM" id="SSF53756">
    <property type="entry name" value="UDP-Glycosyltransferase/glycogen phosphorylase"/>
    <property type="match status" value="1"/>
</dbReference>
<dbReference type="InterPro" id="IPR050194">
    <property type="entry name" value="Glycosyltransferase_grp1"/>
</dbReference>
<dbReference type="Pfam" id="PF00534">
    <property type="entry name" value="Glycos_transf_1"/>
    <property type="match status" value="1"/>
</dbReference>